<evidence type="ECO:0000313" key="3">
    <source>
        <dbReference type="EMBL" id="KAB5594823.1"/>
    </source>
</evidence>
<proteinExistence type="predicted"/>
<dbReference type="InterPro" id="IPR018253">
    <property type="entry name" value="DnaJ_domain_CS"/>
</dbReference>
<dbReference type="SMART" id="SM00271">
    <property type="entry name" value="DnaJ"/>
    <property type="match status" value="1"/>
</dbReference>
<feature type="domain" description="J" evidence="2">
    <location>
        <begin position="16"/>
        <end position="80"/>
    </location>
</feature>
<dbReference type="PRINTS" id="PR00625">
    <property type="entry name" value="JDOMAIN"/>
</dbReference>
<sequence>MADTPPAPEPKVFDREYYDLLGVRTDVNELDLKKAYRRAAIKYHPDKNPSPDAEDKFKEISTAYQVLSDSNLRTVYDKQGKHKVEGPEGGFEDASAFFANVFGGERFNDWIGEISLLKEMTSAAEVMMTDEERAAAEAGDPSRPKSPNPSAAAASGVVSTDAHAAPAATRPLQPSVGPSLTPDSATRTDSGVVKHEASGAATPTSAGAKDKDKDKDKDKKGRSKLSPEQRKKLDELDLQRKKVMEERIKALTEKLKDRIRPYVTAKSPSDKDDPEVKAWLQKIKREAEDLKLESFGVELLHTIGNVYLMKANSALKSRKMFGIPGFVSRLKEKGTVAKEAWGVLGSAIGVQHVMEILLASWRGTRWEVSQVLRGVCDKVLEEPGVTKQELFLRAQALFLIGELLKEVKPDESDEERRELERLVAEASKKKGAPAKSPASPTAPSTSEGTQRKSGWKWRAVFLCLVIEGMSESEGGTIPGAEKLLTASLATPFSHAI</sequence>
<dbReference type="PROSITE" id="PS50076">
    <property type="entry name" value="DNAJ_2"/>
    <property type="match status" value="1"/>
</dbReference>
<dbReference type="CDD" id="cd06257">
    <property type="entry name" value="DnaJ"/>
    <property type="match status" value="1"/>
</dbReference>
<keyword evidence="4" id="KW-1185">Reference proteome</keyword>
<feature type="compositionally biased region" description="Basic and acidic residues" evidence="1">
    <location>
        <begin position="208"/>
        <end position="230"/>
    </location>
</feature>
<feature type="compositionally biased region" description="Low complexity" evidence="1">
    <location>
        <begin position="198"/>
        <end position="207"/>
    </location>
</feature>
<dbReference type="PANTHER" id="PTHR45006">
    <property type="entry name" value="DNAJ-LIKE PROTEIN 1"/>
    <property type="match status" value="1"/>
</dbReference>
<dbReference type="InterPro" id="IPR001623">
    <property type="entry name" value="DnaJ_domain"/>
</dbReference>
<dbReference type="GO" id="GO:0016558">
    <property type="term" value="P:protein import into peroxisome matrix"/>
    <property type="evidence" value="ECO:0007669"/>
    <property type="project" value="TreeGrafter"/>
</dbReference>
<dbReference type="InterPro" id="IPR036869">
    <property type="entry name" value="J_dom_sf"/>
</dbReference>
<dbReference type="InterPro" id="IPR052814">
    <property type="entry name" value="Peroxisomal_DnaJ"/>
</dbReference>
<feature type="compositionally biased region" description="Polar residues" evidence="1">
    <location>
        <begin position="176"/>
        <end position="189"/>
    </location>
</feature>
<feature type="compositionally biased region" description="Low complexity" evidence="1">
    <location>
        <begin position="433"/>
        <end position="448"/>
    </location>
</feature>
<dbReference type="Pfam" id="PF14308">
    <property type="entry name" value="DnaJ-X"/>
    <property type="match status" value="1"/>
</dbReference>
<dbReference type="InterPro" id="IPR026894">
    <property type="entry name" value="DnaJ_X"/>
</dbReference>
<gene>
    <name evidence="3" type="ORF">CTheo_1802</name>
</gene>
<evidence type="ECO:0000256" key="1">
    <source>
        <dbReference type="SAM" id="MobiDB-lite"/>
    </source>
</evidence>
<dbReference type="OrthoDB" id="552049at2759"/>
<dbReference type="AlphaFoldDB" id="A0A5N5QTE0"/>
<evidence type="ECO:0000259" key="2">
    <source>
        <dbReference type="PROSITE" id="PS50076"/>
    </source>
</evidence>
<organism evidence="3 4">
    <name type="scientific">Ceratobasidium theobromae</name>
    <dbReference type="NCBI Taxonomy" id="1582974"/>
    <lineage>
        <taxon>Eukaryota</taxon>
        <taxon>Fungi</taxon>
        <taxon>Dikarya</taxon>
        <taxon>Basidiomycota</taxon>
        <taxon>Agaricomycotina</taxon>
        <taxon>Agaricomycetes</taxon>
        <taxon>Cantharellales</taxon>
        <taxon>Ceratobasidiaceae</taxon>
        <taxon>Ceratobasidium</taxon>
    </lineage>
</organism>
<evidence type="ECO:0000313" key="4">
    <source>
        <dbReference type="Proteomes" id="UP000383932"/>
    </source>
</evidence>
<dbReference type="Proteomes" id="UP000383932">
    <property type="component" value="Unassembled WGS sequence"/>
</dbReference>
<feature type="compositionally biased region" description="Basic and acidic residues" evidence="1">
    <location>
        <begin position="133"/>
        <end position="143"/>
    </location>
</feature>
<dbReference type="Gene3D" id="1.10.287.110">
    <property type="entry name" value="DnaJ domain"/>
    <property type="match status" value="1"/>
</dbReference>
<protein>
    <recommendedName>
        <fullName evidence="2">J domain-containing protein</fullName>
    </recommendedName>
</protein>
<dbReference type="PANTHER" id="PTHR45006:SF1">
    <property type="entry name" value="DNAJ-LIKE PROTEIN 1"/>
    <property type="match status" value="1"/>
</dbReference>
<dbReference type="Pfam" id="PF00226">
    <property type="entry name" value="DnaJ"/>
    <property type="match status" value="1"/>
</dbReference>
<dbReference type="PROSITE" id="PS00636">
    <property type="entry name" value="DNAJ_1"/>
    <property type="match status" value="1"/>
</dbReference>
<feature type="region of interest" description="Disordered" evidence="1">
    <location>
        <begin position="425"/>
        <end position="451"/>
    </location>
</feature>
<dbReference type="SUPFAM" id="SSF46565">
    <property type="entry name" value="Chaperone J-domain"/>
    <property type="match status" value="1"/>
</dbReference>
<reference evidence="3 4" key="1">
    <citation type="journal article" date="2019" name="Fungal Biol. Biotechnol.">
        <title>Draft genome sequence of fastidious pathogen Ceratobasidium theobromae, which causes vascular-streak dieback in Theobroma cacao.</title>
        <authorList>
            <person name="Ali S.S."/>
            <person name="Asman A."/>
            <person name="Shao J."/>
            <person name="Firmansyah A.P."/>
            <person name="Susilo A.W."/>
            <person name="Rosmana A."/>
            <person name="McMahon P."/>
            <person name="Junaid M."/>
            <person name="Guest D."/>
            <person name="Kheng T.Y."/>
            <person name="Meinhardt L.W."/>
            <person name="Bailey B.A."/>
        </authorList>
    </citation>
    <scope>NUCLEOTIDE SEQUENCE [LARGE SCALE GENOMIC DNA]</scope>
    <source>
        <strain evidence="3 4">CT2</strain>
    </source>
</reference>
<dbReference type="EMBL" id="SSOP01000016">
    <property type="protein sequence ID" value="KAB5594823.1"/>
    <property type="molecule type" value="Genomic_DNA"/>
</dbReference>
<dbReference type="GO" id="GO:0005829">
    <property type="term" value="C:cytosol"/>
    <property type="evidence" value="ECO:0007669"/>
    <property type="project" value="TreeGrafter"/>
</dbReference>
<accession>A0A5N5QTE0</accession>
<comment type="caution">
    <text evidence="3">The sequence shown here is derived from an EMBL/GenBank/DDBJ whole genome shotgun (WGS) entry which is preliminary data.</text>
</comment>
<name>A0A5N5QTE0_9AGAM</name>
<feature type="region of interest" description="Disordered" evidence="1">
    <location>
        <begin position="133"/>
        <end position="230"/>
    </location>
</feature>